<keyword evidence="2" id="KW-0472">Membrane</keyword>
<dbReference type="InterPro" id="IPR010656">
    <property type="entry name" value="DctM"/>
</dbReference>
<name>A0A917AAH6_9RHOB</name>
<dbReference type="PANTHER" id="PTHR43849">
    <property type="entry name" value="BLL3936 PROTEIN"/>
    <property type="match status" value="1"/>
</dbReference>
<keyword evidence="1" id="KW-1003">Cell membrane</keyword>
<feature type="transmembrane region" description="Helical" evidence="2">
    <location>
        <begin position="142"/>
        <end position="166"/>
    </location>
</feature>
<dbReference type="GO" id="GO:0005886">
    <property type="term" value="C:plasma membrane"/>
    <property type="evidence" value="ECO:0007669"/>
    <property type="project" value="UniProtKB-SubCell"/>
</dbReference>
<feature type="transmembrane region" description="Helical" evidence="2">
    <location>
        <begin position="23"/>
        <end position="43"/>
    </location>
</feature>
<feature type="transmembrane region" description="Helical" evidence="2">
    <location>
        <begin position="645"/>
        <end position="663"/>
    </location>
</feature>
<dbReference type="GO" id="GO:0022857">
    <property type="term" value="F:transmembrane transporter activity"/>
    <property type="evidence" value="ECO:0007669"/>
    <property type="project" value="UniProtKB-UniRule"/>
</dbReference>
<dbReference type="Pfam" id="PF06808">
    <property type="entry name" value="DctM"/>
    <property type="match status" value="1"/>
</dbReference>
<dbReference type="RefSeq" id="WP_229666080.1">
    <property type="nucleotide sequence ID" value="NZ_BMKN01000001.1"/>
</dbReference>
<feature type="transmembrane region" description="Helical" evidence="2">
    <location>
        <begin position="78"/>
        <end position="97"/>
    </location>
</feature>
<feature type="transmembrane region" description="Helical" evidence="2">
    <location>
        <begin position="592"/>
        <end position="609"/>
    </location>
</feature>
<comment type="subcellular location">
    <subcellularLocation>
        <location evidence="1">Cell inner membrane</location>
        <topology evidence="1">Multi-pass membrane protein</topology>
    </subcellularLocation>
</comment>
<dbReference type="Proteomes" id="UP000606730">
    <property type="component" value="Unassembled WGS sequence"/>
</dbReference>
<feature type="transmembrane region" description="Helical" evidence="2">
    <location>
        <begin position="466"/>
        <end position="496"/>
    </location>
</feature>
<feature type="transmembrane region" description="Helical" evidence="2">
    <location>
        <begin position="232"/>
        <end position="253"/>
    </location>
</feature>
<protein>
    <submittedName>
        <fullName evidence="4">C4-dicarboxylate ABC transporter permease</fullName>
    </submittedName>
</protein>
<feature type="transmembrane region" description="Helical" evidence="2">
    <location>
        <begin position="693"/>
        <end position="709"/>
    </location>
</feature>
<comment type="function">
    <text evidence="1">Part of the tripartite ATP-independent periplasmic (TRAP) transport system.</text>
</comment>
<comment type="caution">
    <text evidence="4">The sequence shown here is derived from an EMBL/GenBank/DDBJ whole genome shotgun (WGS) entry which is preliminary data.</text>
</comment>
<dbReference type="NCBIfam" id="TIGR02123">
    <property type="entry name" value="TRAP_fused"/>
    <property type="match status" value="1"/>
</dbReference>
<evidence type="ECO:0000256" key="2">
    <source>
        <dbReference type="SAM" id="Phobius"/>
    </source>
</evidence>
<dbReference type="PANTHER" id="PTHR43849:SF2">
    <property type="entry name" value="BLL3936 PROTEIN"/>
    <property type="match status" value="1"/>
</dbReference>
<accession>A0A917AAH6</accession>
<dbReference type="EMBL" id="BMKN01000001">
    <property type="protein sequence ID" value="GGE37903.1"/>
    <property type="molecule type" value="Genomic_DNA"/>
</dbReference>
<feature type="transmembrane region" description="Helical" evidence="2">
    <location>
        <begin position="49"/>
        <end position="66"/>
    </location>
</feature>
<dbReference type="AlphaFoldDB" id="A0A917AAH6"/>
<evidence type="ECO:0000256" key="1">
    <source>
        <dbReference type="RuleBase" id="RU369079"/>
    </source>
</evidence>
<evidence type="ECO:0000313" key="5">
    <source>
        <dbReference type="Proteomes" id="UP000606730"/>
    </source>
</evidence>
<feature type="transmembrane region" description="Helical" evidence="2">
    <location>
        <begin position="353"/>
        <end position="372"/>
    </location>
</feature>
<dbReference type="InterPro" id="IPR011853">
    <property type="entry name" value="TRAP_DctM-Dct_fused"/>
</dbReference>
<feature type="transmembrane region" description="Helical" evidence="2">
    <location>
        <begin position="186"/>
        <end position="211"/>
    </location>
</feature>
<evidence type="ECO:0000313" key="4">
    <source>
        <dbReference type="EMBL" id="GGE37903.1"/>
    </source>
</evidence>
<reference evidence="4" key="1">
    <citation type="journal article" date="2014" name="Int. J. Syst. Evol. Microbiol.">
        <title>Complete genome sequence of Corynebacterium casei LMG S-19264T (=DSM 44701T), isolated from a smear-ripened cheese.</title>
        <authorList>
            <consortium name="US DOE Joint Genome Institute (JGI-PGF)"/>
            <person name="Walter F."/>
            <person name="Albersmeier A."/>
            <person name="Kalinowski J."/>
            <person name="Ruckert C."/>
        </authorList>
    </citation>
    <scope>NUCLEOTIDE SEQUENCE</scope>
    <source>
        <strain evidence="4">CGMCC 1.16012</strain>
    </source>
</reference>
<evidence type="ECO:0000259" key="3">
    <source>
        <dbReference type="Pfam" id="PF06808"/>
    </source>
</evidence>
<feature type="transmembrane region" description="Helical" evidence="2">
    <location>
        <begin position="378"/>
        <end position="399"/>
    </location>
</feature>
<feature type="transmembrane region" description="Helical" evidence="2">
    <location>
        <begin position="565"/>
        <end position="586"/>
    </location>
</feature>
<keyword evidence="2" id="KW-1133">Transmembrane helix</keyword>
<sequence length="728" mass="76958">MDASEEYSRDDVLNINNKNTRSFLLIALTVAFGIWHVVTNVALIEPGRWQNAIHFAGFAFLASVMYSPFGARAESKGAWIFDLSYGIIVAAAALWVAGAENSVYDRSLAVTGQGWQLTIVDWAAGFILVFACIDLSRRVSGWVIPILVVLALSYILFLGGYLPGVFRAASLPLNDVMFRTLYNDEGLFGILASISSTNITLFMIFGGFLVVSGASNFVIELAKVVAGRIKGGAAFVAILSSALTGTISGSAIANTASTGVITIPLMKANGFRPQFAAGVEAAASTGGQLMPPIMGAGAFVMASYTSIPYATIVTVSIVPAILYFLSVAFIVRIEAVKYDAGSEIDMTVDKGKLLSGGLVFVIPLTVMIWMLLSGVTPAFAACWAIVALVLTSWATTLLTKIMPEGMFKPVSMGPIRIAEAFSTGIRSSIMTAVLLVTIGIMNNAIVTSGVGNGFSLMIAQWSQGSMVLAIVLIGLVSLVLGMGLPVTAAYIILAILTAPALAGIMSDTLIVDQLVAGIADPAKSALFFLVDHPNVAKIAEGMTRPEAWDLIKAIPFEIAVTIRPVLVDPTVATTYLLIAHLIIFWLSQDSNVTPPVCLASFTAAGIAGSRPMATGFESWKIAKGLYIVPLMFAYTPLISGDFLEVAQVGFFGLFGIYATNALIKMYSEGPLGVLDVIALVVGGALAFWPVNLMANIAGAVLVVFVIIHTKSKTNNNDRPLVKKTELEA</sequence>
<keyword evidence="1" id="KW-0997">Cell inner membrane</keyword>
<keyword evidence="5" id="KW-1185">Reference proteome</keyword>
<feature type="transmembrane region" description="Helical" evidence="2">
    <location>
        <begin position="117"/>
        <end position="135"/>
    </location>
</feature>
<keyword evidence="2" id="KW-0812">Transmembrane</keyword>
<feature type="transmembrane region" description="Helical" evidence="2">
    <location>
        <begin position="621"/>
        <end position="639"/>
    </location>
</feature>
<feature type="transmembrane region" description="Helical" evidence="2">
    <location>
        <begin position="420"/>
        <end position="446"/>
    </location>
</feature>
<reference evidence="4" key="2">
    <citation type="submission" date="2020-09" db="EMBL/GenBank/DDBJ databases">
        <authorList>
            <person name="Sun Q."/>
            <person name="Zhou Y."/>
        </authorList>
    </citation>
    <scope>NUCLEOTIDE SEQUENCE</scope>
    <source>
        <strain evidence="4">CGMCC 1.16012</strain>
    </source>
</reference>
<feature type="transmembrane region" description="Helical" evidence="2">
    <location>
        <begin position="309"/>
        <end position="333"/>
    </location>
</feature>
<feature type="domain" description="TRAP C4-dicarboxylate transport system permease DctM subunit" evidence="3">
    <location>
        <begin position="130"/>
        <end position="632"/>
    </location>
</feature>
<proteinExistence type="predicted"/>
<gene>
    <name evidence="4" type="ORF">GCM10011517_02110</name>
</gene>
<organism evidence="4 5">
    <name type="scientific">Actibacterium pelagium</name>
    <dbReference type="NCBI Taxonomy" id="2029103"/>
    <lineage>
        <taxon>Bacteria</taxon>
        <taxon>Pseudomonadati</taxon>
        <taxon>Pseudomonadota</taxon>
        <taxon>Alphaproteobacteria</taxon>
        <taxon>Rhodobacterales</taxon>
        <taxon>Roseobacteraceae</taxon>
        <taxon>Actibacterium</taxon>
    </lineage>
</organism>
<keyword evidence="1" id="KW-0813">Transport</keyword>